<evidence type="ECO:0000313" key="1">
    <source>
        <dbReference type="EMBL" id="KXN72984.1"/>
    </source>
</evidence>
<organism evidence="1 2">
    <name type="scientific">Conidiobolus coronatus (strain ATCC 28846 / CBS 209.66 / NRRL 28638)</name>
    <name type="common">Delacroixia coronata</name>
    <dbReference type="NCBI Taxonomy" id="796925"/>
    <lineage>
        <taxon>Eukaryota</taxon>
        <taxon>Fungi</taxon>
        <taxon>Fungi incertae sedis</taxon>
        <taxon>Zoopagomycota</taxon>
        <taxon>Entomophthoromycotina</taxon>
        <taxon>Entomophthoromycetes</taxon>
        <taxon>Entomophthorales</taxon>
        <taxon>Ancylistaceae</taxon>
        <taxon>Conidiobolus</taxon>
    </lineage>
</organism>
<name>A0A137PDA7_CONC2</name>
<dbReference type="Proteomes" id="UP000070444">
    <property type="component" value="Unassembled WGS sequence"/>
</dbReference>
<dbReference type="EMBL" id="KQ964443">
    <property type="protein sequence ID" value="KXN72984.1"/>
    <property type="molecule type" value="Genomic_DNA"/>
</dbReference>
<gene>
    <name evidence="1" type="ORF">CONCODRAFT_4129</name>
</gene>
<accession>A0A137PDA7</accession>
<protein>
    <recommendedName>
        <fullName evidence="3">PX domain-containing protein</fullName>
    </recommendedName>
</protein>
<feature type="non-terminal residue" evidence="1">
    <location>
        <position position="1"/>
    </location>
</feature>
<keyword evidence="2" id="KW-1185">Reference proteome</keyword>
<dbReference type="Gene3D" id="1.20.1270.60">
    <property type="entry name" value="Arfaptin homology (AH) domain/BAR domain"/>
    <property type="match status" value="1"/>
</dbReference>
<dbReference type="InterPro" id="IPR027267">
    <property type="entry name" value="AH/BAR_dom_sf"/>
</dbReference>
<proteinExistence type="predicted"/>
<reference evidence="1 2" key="1">
    <citation type="journal article" date="2015" name="Genome Biol. Evol.">
        <title>Phylogenomic analyses indicate that early fungi evolved digesting cell walls of algal ancestors of land plants.</title>
        <authorList>
            <person name="Chang Y."/>
            <person name="Wang S."/>
            <person name="Sekimoto S."/>
            <person name="Aerts A.L."/>
            <person name="Choi C."/>
            <person name="Clum A."/>
            <person name="LaButti K.M."/>
            <person name="Lindquist E.A."/>
            <person name="Yee Ngan C."/>
            <person name="Ohm R.A."/>
            <person name="Salamov A.A."/>
            <person name="Grigoriev I.V."/>
            <person name="Spatafora J.W."/>
            <person name="Berbee M.L."/>
        </authorList>
    </citation>
    <scope>NUCLEOTIDE SEQUENCE [LARGE SCALE GENOMIC DNA]</scope>
    <source>
        <strain evidence="1 2">NRRL 28638</strain>
    </source>
</reference>
<sequence>VKLCEEEEIIFSIDLTNKKTEEELRLEKSFKEIINLFRDLELCQSLIIPFLFQKLDKIKLREGNKTYLELLKFKVERFLGLVYNLEYLEGNKHLEEFFYDIKCDSGNTQSEAPIITQQQSPSFLNNLVGGLIPQLKTSPINTYQNLQKLPELNLGKVENSQIYLQNLDDYYNLILDSLEQLIDCNDRIEVGFEKLGALSLSSLHSQFRLGNMSKTPFELLKFNQFLEKFSILLDSLNSIQSSELSYPKFKIILTQYKLTILSIKKSILNNQRKIVELNLVIKECHKNQDKILSIMDETEFEPTPELIEAQREDERGNREILKAKEICKNTNSKLLEDLKTFEDLKSRDLKACIRKIAESQLDTNRKKLEKLKDFFSMRQTPEMKPQFNTSPTMMMIDSDTPSFQSYPSSTASIRSYDSLGIGTSSGKSTNLTNGNNLPFYPLDID</sequence>
<dbReference type="AlphaFoldDB" id="A0A137PDA7"/>
<evidence type="ECO:0000313" key="2">
    <source>
        <dbReference type="Proteomes" id="UP000070444"/>
    </source>
</evidence>
<evidence type="ECO:0008006" key="3">
    <source>
        <dbReference type="Google" id="ProtNLM"/>
    </source>
</evidence>